<dbReference type="Proteomes" id="UP000066624">
    <property type="component" value="Chromosome"/>
</dbReference>
<dbReference type="KEGG" id="wma:WM2015_98"/>
<dbReference type="AlphaFoldDB" id="A0A0K0XS00"/>
<sequence length="110" mass="12469">MIERYFTELDPPEGGLERLRRRLEKGEHSWRQGGRRLVPVAIVASVAALITLAVALRPATEEGRLHTELEHVFLTARVADVSIDDRPLIAHRSRDGMLEIYLGKEESDSR</sequence>
<proteinExistence type="predicted"/>
<reference evidence="1 2" key="1">
    <citation type="submission" date="2015-07" db="EMBL/GenBank/DDBJ databases">
        <authorList>
            <person name="Noorani M."/>
        </authorList>
    </citation>
    <scope>NUCLEOTIDE SEQUENCE [LARGE SCALE GENOMIC DNA]</scope>
    <source>
        <strain evidence="1 2">KCTC 42284</strain>
    </source>
</reference>
<accession>A0A0K0XS00</accession>
<dbReference type="EMBL" id="CP012154">
    <property type="protein sequence ID" value="AKS40489.1"/>
    <property type="molecule type" value="Genomic_DNA"/>
</dbReference>
<keyword evidence="2" id="KW-1185">Reference proteome</keyword>
<dbReference type="RefSeq" id="WP_049724203.1">
    <property type="nucleotide sequence ID" value="NZ_CP012154.1"/>
</dbReference>
<evidence type="ECO:0000313" key="2">
    <source>
        <dbReference type="Proteomes" id="UP000066624"/>
    </source>
</evidence>
<protein>
    <submittedName>
        <fullName evidence="1">Uncharacterized protein</fullName>
    </submittedName>
</protein>
<gene>
    <name evidence="1" type="ORF">WM2015_98</name>
</gene>
<name>A0A0K0XS00_9GAMM</name>
<evidence type="ECO:0000313" key="1">
    <source>
        <dbReference type="EMBL" id="AKS40489.1"/>
    </source>
</evidence>
<dbReference type="STRING" id="1579979.WM2015_98"/>
<organism evidence="1 2">
    <name type="scientific">Wenzhouxiangella marina</name>
    <dbReference type="NCBI Taxonomy" id="1579979"/>
    <lineage>
        <taxon>Bacteria</taxon>
        <taxon>Pseudomonadati</taxon>
        <taxon>Pseudomonadota</taxon>
        <taxon>Gammaproteobacteria</taxon>
        <taxon>Chromatiales</taxon>
        <taxon>Wenzhouxiangellaceae</taxon>
        <taxon>Wenzhouxiangella</taxon>
    </lineage>
</organism>